<evidence type="ECO:0000313" key="2">
    <source>
        <dbReference type="EMBL" id="GFQ05589.1"/>
    </source>
</evidence>
<dbReference type="AlphaFoldDB" id="A0A830D6W8"/>
<keyword evidence="3" id="KW-1185">Reference proteome</keyword>
<evidence type="ECO:0000256" key="1">
    <source>
        <dbReference type="SAM" id="MobiDB-lite"/>
    </source>
</evidence>
<gene>
    <name evidence="2" type="ORF">PHJA_002703000</name>
</gene>
<protein>
    <submittedName>
        <fullName evidence="2">Uncharacterized protein</fullName>
    </submittedName>
</protein>
<name>A0A830D6W8_9LAMI</name>
<comment type="caution">
    <text evidence="2">The sequence shown here is derived from an EMBL/GenBank/DDBJ whole genome shotgun (WGS) entry which is preliminary data.</text>
</comment>
<dbReference type="Proteomes" id="UP000653305">
    <property type="component" value="Unassembled WGS sequence"/>
</dbReference>
<dbReference type="EMBL" id="BMAC01001093">
    <property type="protein sequence ID" value="GFQ05589.1"/>
    <property type="molecule type" value="Genomic_DNA"/>
</dbReference>
<feature type="compositionally biased region" description="Pro residues" evidence="1">
    <location>
        <begin position="15"/>
        <end position="26"/>
    </location>
</feature>
<sequence length="107" mass="12022">MARHPCRRSQGNARPPSPSAAEPPPHADASAPGCRHVRLIVTFIVDGKNRMRPFKSQSPITDCPRRSDAVVVVAAPLPVRTGARHRRRFFLVWWCRDRGFGVENQET</sequence>
<evidence type="ECO:0000313" key="3">
    <source>
        <dbReference type="Proteomes" id="UP000653305"/>
    </source>
</evidence>
<accession>A0A830D6W8</accession>
<reference evidence="2" key="1">
    <citation type="submission" date="2020-07" db="EMBL/GenBank/DDBJ databases">
        <title>Ethylene signaling mediates host invasion by parasitic plants.</title>
        <authorList>
            <person name="Yoshida S."/>
        </authorList>
    </citation>
    <scope>NUCLEOTIDE SEQUENCE</scope>
    <source>
        <strain evidence="2">Okayama</strain>
    </source>
</reference>
<organism evidence="2 3">
    <name type="scientific">Phtheirospermum japonicum</name>
    <dbReference type="NCBI Taxonomy" id="374723"/>
    <lineage>
        <taxon>Eukaryota</taxon>
        <taxon>Viridiplantae</taxon>
        <taxon>Streptophyta</taxon>
        <taxon>Embryophyta</taxon>
        <taxon>Tracheophyta</taxon>
        <taxon>Spermatophyta</taxon>
        <taxon>Magnoliopsida</taxon>
        <taxon>eudicotyledons</taxon>
        <taxon>Gunneridae</taxon>
        <taxon>Pentapetalae</taxon>
        <taxon>asterids</taxon>
        <taxon>lamiids</taxon>
        <taxon>Lamiales</taxon>
        <taxon>Orobanchaceae</taxon>
        <taxon>Orobanchaceae incertae sedis</taxon>
        <taxon>Phtheirospermum</taxon>
    </lineage>
</organism>
<proteinExistence type="predicted"/>
<feature type="region of interest" description="Disordered" evidence="1">
    <location>
        <begin position="1"/>
        <end position="33"/>
    </location>
</feature>